<dbReference type="RefSeq" id="WP_378751637.1">
    <property type="nucleotide sequence ID" value="NZ_JBHSSV010000006.1"/>
</dbReference>
<accession>A0ABW2ZN10</accession>
<comment type="caution">
    <text evidence="1">The sequence shown here is derived from an EMBL/GenBank/DDBJ whole genome shotgun (WGS) entry which is preliminary data.</text>
</comment>
<gene>
    <name evidence="1" type="ORF">ACFQZV_01665</name>
</gene>
<keyword evidence="2" id="KW-1185">Reference proteome</keyword>
<evidence type="ECO:0000313" key="1">
    <source>
        <dbReference type="EMBL" id="MFD0780003.1"/>
    </source>
</evidence>
<dbReference type="EMBL" id="JBHTIM010000001">
    <property type="protein sequence ID" value="MFD0780003.1"/>
    <property type="molecule type" value="Genomic_DNA"/>
</dbReference>
<dbReference type="Proteomes" id="UP001597042">
    <property type="component" value="Unassembled WGS sequence"/>
</dbReference>
<name>A0ABW2ZN10_9MICO</name>
<protein>
    <submittedName>
        <fullName evidence="1">Uncharacterized protein</fullName>
    </submittedName>
</protein>
<proteinExistence type="predicted"/>
<organism evidence="1 2">
    <name type="scientific">Microbacterium koreense</name>
    <dbReference type="NCBI Taxonomy" id="323761"/>
    <lineage>
        <taxon>Bacteria</taxon>
        <taxon>Bacillati</taxon>
        <taxon>Actinomycetota</taxon>
        <taxon>Actinomycetes</taxon>
        <taxon>Micrococcales</taxon>
        <taxon>Microbacteriaceae</taxon>
        <taxon>Microbacterium</taxon>
    </lineage>
</organism>
<sequence>MAPSSHSARTAEEAIWLEVPFTVSVPRGNTRFTGLHDPDPEAPSNHRYVHGQRLYLQESDPRSRANWLFDNTDLAHPRLHTRTPSDGPL</sequence>
<reference evidence="2" key="1">
    <citation type="journal article" date="2019" name="Int. J. Syst. Evol. Microbiol.">
        <title>The Global Catalogue of Microorganisms (GCM) 10K type strain sequencing project: providing services to taxonomists for standard genome sequencing and annotation.</title>
        <authorList>
            <consortium name="The Broad Institute Genomics Platform"/>
            <consortium name="The Broad Institute Genome Sequencing Center for Infectious Disease"/>
            <person name="Wu L."/>
            <person name="Ma J."/>
        </authorList>
    </citation>
    <scope>NUCLEOTIDE SEQUENCE [LARGE SCALE GENOMIC DNA]</scope>
    <source>
        <strain evidence="2">CCUG 50754</strain>
    </source>
</reference>
<evidence type="ECO:0000313" key="2">
    <source>
        <dbReference type="Proteomes" id="UP001597042"/>
    </source>
</evidence>